<gene>
    <name evidence="2" type="ORF">F9K24_06375</name>
</gene>
<sequence>MRDPLRTIRWLEAILNDPTRALQIRKERTPGRGMRDFREDHLPFLLGYLAILLFSPYLWYRVLSYENTPLFKALLTTVRGMLIPAFIVLLFLTFVGLYDRFLENRFTPGPTRSAEIDPEQHNRSLFLALPVSASLLFFWIHPLFGYLMLLAAVAYSLIQIVHFQALYEKTTIRRTAAMLIAFGGVFLLPVVALLLAYNLLLTTRILLDLF</sequence>
<feature type="transmembrane region" description="Helical" evidence="1">
    <location>
        <begin position="146"/>
        <end position="167"/>
    </location>
</feature>
<evidence type="ECO:0000313" key="2">
    <source>
        <dbReference type="EMBL" id="KAB2933471.1"/>
    </source>
</evidence>
<keyword evidence="1" id="KW-1133">Transmembrane helix</keyword>
<feature type="transmembrane region" description="Helical" evidence="1">
    <location>
        <begin position="123"/>
        <end position="140"/>
    </location>
</feature>
<evidence type="ECO:0000256" key="1">
    <source>
        <dbReference type="SAM" id="Phobius"/>
    </source>
</evidence>
<reference evidence="2 3" key="1">
    <citation type="submission" date="2019-10" db="EMBL/GenBank/DDBJ databases">
        <title>Extracellular Electron Transfer in a Candidatus Methanoperedens spp. Enrichment Culture.</title>
        <authorList>
            <person name="Berger S."/>
            <person name="Rangel Shaw D."/>
            <person name="Berben T."/>
            <person name="In 'T Zandt M."/>
            <person name="Frank J."/>
            <person name="Reimann J."/>
            <person name="Jetten M.S.M."/>
            <person name="Welte C.U."/>
        </authorList>
    </citation>
    <scope>NUCLEOTIDE SEQUENCE [LARGE SCALE GENOMIC DNA]</scope>
    <source>
        <strain evidence="2">SB12</strain>
    </source>
</reference>
<proteinExistence type="predicted"/>
<keyword evidence="1" id="KW-0812">Transmembrane</keyword>
<dbReference type="AlphaFoldDB" id="A0A833H2L7"/>
<evidence type="ECO:0000313" key="3">
    <source>
        <dbReference type="Proteomes" id="UP000460298"/>
    </source>
</evidence>
<feature type="transmembrane region" description="Helical" evidence="1">
    <location>
        <begin position="179"/>
        <end position="200"/>
    </location>
</feature>
<dbReference type="Proteomes" id="UP000460298">
    <property type="component" value="Unassembled WGS sequence"/>
</dbReference>
<feature type="transmembrane region" description="Helical" evidence="1">
    <location>
        <begin position="42"/>
        <end position="60"/>
    </location>
</feature>
<dbReference type="EMBL" id="WBUI01000005">
    <property type="protein sequence ID" value="KAB2933471.1"/>
    <property type="molecule type" value="Genomic_DNA"/>
</dbReference>
<protein>
    <recommendedName>
        <fullName evidence="4">Yip1 domain-containing protein</fullName>
    </recommendedName>
</protein>
<feature type="transmembrane region" description="Helical" evidence="1">
    <location>
        <begin position="80"/>
        <end position="102"/>
    </location>
</feature>
<evidence type="ECO:0008006" key="4">
    <source>
        <dbReference type="Google" id="ProtNLM"/>
    </source>
</evidence>
<comment type="caution">
    <text evidence="2">The sequence shown here is derived from an EMBL/GenBank/DDBJ whole genome shotgun (WGS) entry which is preliminary data.</text>
</comment>
<accession>A0A833H2L7</accession>
<name>A0A833H2L7_9LEPT</name>
<keyword evidence="1" id="KW-0472">Membrane</keyword>
<organism evidence="2 3">
    <name type="scientific">Leptonema illini</name>
    <dbReference type="NCBI Taxonomy" id="183"/>
    <lineage>
        <taxon>Bacteria</taxon>
        <taxon>Pseudomonadati</taxon>
        <taxon>Spirochaetota</taxon>
        <taxon>Spirochaetia</taxon>
        <taxon>Leptospirales</taxon>
        <taxon>Leptospiraceae</taxon>
        <taxon>Leptonema</taxon>
    </lineage>
</organism>